<keyword evidence="7" id="KW-1015">Disulfide bond</keyword>
<dbReference type="PROSITE" id="PS00076">
    <property type="entry name" value="PYRIDINE_REDOX_1"/>
    <property type="match status" value="1"/>
</dbReference>
<feature type="non-terminal residue" evidence="10">
    <location>
        <position position="235"/>
    </location>
</feature>
<evidence type="ECO:0000256" key="7">
    <source>
        <dbReference type="ARBA" id="ARBA00023157"/>
    </source>
</evidence>
<proteinExistence type="inferred from homology"/>
<comment type="cofactor">
    <cofactor evidence="1">
        <name>FAD</name>
        <dbReference type="ChEBI" id="CHEBI:57692"/>
    </cofactor>
</comment>
<reference evidence="10" key="1">
    <citation type="journal article" date="2011" name="Microb. Ecol.">
        <title>Environmental Conditions Constrain the Distribution and Diversity of Archaeal merA in Yellowstone National Park, Wyoming, U.S.A.</title>
        <authorList>
            <person name="Wang Y."/>
            <person name="Boyd E."/>
            <person name="Crane S."/>
            <person name="Lu-Irving P."/>
            <person name="Krabbenhoft D."/>
            <person name="King S."/>
            <person name="Dighton J."/>
            <person name="Geesey G."/>
            <person name="Barkay T."/>
        </authorList>
    </citation>
    <scope>NUCLEOTIDE SEQUENCE</scope>
</reference>
<dbReference type="Pfam" id="PF07992">
    <property type="entry name" value="Pyr_redox_2"/>
    <property type="match status" value="1"/>
</dbReference>
<protein>
    <submittedName>
        <fullName evidence="10">MerA</fullName>
    </submittedName>
</protein>
<keyword evidence="5" id="KW-0521">NADP</keyword>
<feature type="non-terminal residue" evidence="10">
    <location>
        <position position="1"/>
    </location>
</feature>
<organism evidence="10">
    <name type="scientific">uncultured organism</name>
    <dbReference type="NCBI Taxonomy" id="155900"/>
    <lineage>
        <taxon>unclassified sequences</taxon>
        <taxon>environmental samples</taxon>
    </lineage>
</organism>
<dbReference type="Gene3D" id="3.50.50.60">
    <property type="entry name" value="FAD/NAD(P)-binding domain"/>
    <property type="match status" value="2"/>
</dbReference>
<sequence>GGTCVNVGCVPSKYLIGAAAEVYAKRHSFYPGVTTLTSQFDFEALMASLGETVEWERKTKYEDVIRNYGNVELVKGIASFEGRGAVSVISERGKQTINGHDVIIATGSSPKIPEVSGLREAGFLTSEDVWDLKEVPSSLAVIGDGPIAAELGQAFERLGSEVVVLMKHPWLVPRAEPELGMALTEALRSEGVKFEPSARVRAVKKTRNGKLVEFSAGEGEEKRAEVDEILVATGR</sequence>
<gene>
    <name evidence="10" type="primary">merA</name>
</gene>
<keyword evidence="6" id="KW-0560">Oxidoreductase</keyword>
<comment type="similarity">
    <text evidence="2">Belongs to the class-I pyridine nucleotide-disulfide oxidoreductase family.</text>
</comment>
<evidence type="ECO:0000256" key="1">
    <source>
        <dbReference type="ARBA" id="ARBA00001974"/>
    </source>
</evidence>
<evidence type="ECO:0000256" key="8">
    <source>
        <dbReference type="ARBA" id="ARBA00023284"/>
    </source>
</evidence>
<dbReference type="EMBL" id="EU259717">
    <property type="protein sequence ID" value="ACA42976.1"/>
    <property type="molecule type" value="Genomic_DNA"/>
</dbReference>
<dbReference type="SUPFAM" id="SSF51905">
    <property type="entry name" value="FAD/NAD(P)-binding domain"/>
    <property type="match status" value="1"/>
</dbReference>
<keyword evidence="3" id="KW-0285">Flavoprotein</keyword>
<evidence type="ECO:0000256" key="4">
    <source>
        <dbReference type="ARBA" id="ARBA00022827"/>
    </source>
</evidence>
<dbReference type="GO" id="GO:0003955">
    <property type="term" value="F:NAD(P)H dehydrogenase (quinone) activity"/>
    <property type="evidence" value="ECO:0007669"/>
    <property type="project" value="TreeGrafter"/>
</dbReference>
<evidence type="ECO:0000256" key="5">
    <source>
        <dbReference type="ARBA" id="ARBA00022857"/>
    </source>
</evidence>
<evidence type="ECO:0000256" key="2">
    <source>
        <dbReference type="ARBA" id="ARBA00007532"/>
    </source>
</evidence>
<dbReference type="GO" id="GO:0050660">
    <property type="term" value="F:flavin adenine dinucleotide binding"/>
    <property type="evidence" value="ECO:0007669"/>
    <property type="project" value="TreeGrafter"/>
</dbReference>
<keyword evidence="4" id="KW-0274">FAD</keyword>
<dbReference type="InterPro" id="IPR012999">
    <property type="entry name" value="Pyr_OxRdtase_I_AS"/>
</dbReference>
<name>B2C4E3_9ZZZZ</name>
<dbReference type="PANTHER" id="PTHR43014:SF4">
    <property type="entry name" value="PYRIDINE NUCLEOTIDE-DISULFIDE OXIDOREDUCTASE RCLA-RELATED"/>
    <property type="match status" value="1"/>
</dbReference>
<evidence type="ECO:0000256" key="6">
    <source>
        <dbReference type="ARBA" id="ARBA00023002"/>
    </source>
</evidence>
<accession>B2C4E3</accession>
<dbReference type="InterPro" id="IPR036188">
    <property type="entry name" value="FAD/NAD-bd_sf"/>
</dbReference>
<dbReference type="PANTHER" id="PTHR43014">
    <property type="entry name" value="MERCURIC REDUCTASE"/>
    <property type="match status" value="1"/>
</dbReference>
<dbReference type="PRINTS" id="PR00945">
    <property type="entry name" value="HGRDTASE"/>
</dbReference>
<keyword evidence="8" id="KW-0676">Redox-active center</keyword>
<dbReference type="GO" id="GO:0016668">
    <property type="term" value="F:oxidoreductase activity, acting on a sulfur group of donors, NAD(P) as acceptor"/>
    <property type="evidence" value="ECO:0007669"/>
    <property type="project" value="InterPro"/>
</dbReference>
<dbReference type="InterPro" id="IPR023753">
    <property type="entry name" value="FAD/NAD-binding_dom"/>
</dbReference>
<evidence type="ECO:0000259" key="9">
    <source>
        <dbReference type="Pfam" id="PF07992"/>
    </source>
</evidence>
<dbReference type="AlphaFoldDB" id="B2C4E3"/>
<evidence type="ECO:0000256" key="3">
    <source>
        <dbReference type="ARBA" id="ARBA00022630"/>
    </source>
</evidence>
<feature type="domain" description="FAD/NAD(P)-binding" evidence="9">
    <location>
        <begin position="1"/>
        <end position="235"/>
    </location>
</feature>
<evidence type="ECO:0000313" key="10">
    <source>
        <dbReference type="EMBL" id="ACA42976.1"/>
    </source>
</evidence>